<sequence length="386" mass="43957">MEQKAKFIIVGLIGVAVICLFLFIQALGSKQQLTRERDDLKAENTSLTAKTDKLTNSLREYELKIGSLNSELDRVSSEKADLDKKFELANKAREELIEKLKEKRQEQASQPVLNESKQEFTPQTNDAYWASVLKAKTDLEFQLGNVRSELKNIQLNNEQLQREKSTLELDLNNLRHEKDDLERQLDYNKKLMDSIAQELVREKNDKTQIQGSYKLIRNENSVLSRQLASLNSRKVNLERKIQELQENKDTLSRRVSEMETMLTERLTQIDVMKGRIEGVKPGLLNEEKNESVELPAIVVKPQGMIPGSQEESGAPLMGKVIAVNKENNFVIIDLGEEAGVKVGDAFRVYHLDKSIANIEAIQVRRNITACDIRKQGSQIKIGDIVR</sequence>
<proteinExistence type="predicted"/>
<evidence type="ECO:0000313" key="4">
    <source>
        <dbReference type="Proteomes" id="UP000231292"/>
    </source>
</evidence>
<evidence type="ECO:0000313" key="3">
    <source>
        <dbReference type="EMBL" id="PIP19655.1"/>
    </source>
</evidence>
<keyword evidence="1" id="KW-0175">Coiled coil</keyword>
<feature type="transmembrane region" description="Helical" evidence="2">
    <location>
        <begin position="7"/>
        <end position="28"/>
    </location>
</feature>
<dbReference type="Proteomes" id="UP000231292">
    <property type="component" value="Unassembled WGS sequence"/>
</dbReference>
<accession>A0A2G9YK94</accession>
<evidence type="ECO:0000256" key="2">
    <source>
        <dbReference type="SAM" id="Phobius"/>
    </source>
</evidence>
<keyword evidence="2" id="KW-1133">Transmembrane helix</keyword>
<evidence type="ECO:0000256" key="1">
    <source>
        <dbReference type="SAM" id="Coils"/>
    </source>
</evidence>
<feature type="coiled-coil region" evidence="1">
    <location>
        <begin position="30"/>
        <end position="110"/>
    </location>
</feature>
<feature type="coiled-coil region" evidence="1">
    <location>
        <begin position="220"/>
        <end position="261"/>
    </location>
</feature>
<dbReference type="Gene3D" id="2.40.10.410">
    <property type="entry name" value="FlgT, C-terminal domain"/>
    <property type="match status" value="1"/>
</dbReference>
<protein>
    <submittedName>
        <fullName evidence="3">Uncharacterized protein</fullName>
    </submittedName>
</protein>
<gene>
    <name evidence="3" type="ORF">COX41_01720</name>
</gene>
<keyword evidence="2" id="KW-0812">Transmembrane</keyword>
<organism evidence="3 4">
    <name type="scientific">Candidatus Sherwoodlollariibacterium unditelluris</name>
    <dbReference type="NCBI Taxonomy" id="1974757"/>
    <lineage>
        <taxon>Bacteria</taxon>
        <taxon>Pseudomonadati</taxon>
        <taxon>Candidatus Omnitrophota</taxon>
        <taxon>Candidatus Sherwoodlollariibacterium</taxon>
    </lineage>
</organism>
<comment type="caution">
    <text evidence="3">The sequence shown here is derived from an EMBL/GenBank/DDBJ whole genome shotgun (WGS) entry which is preliminary data.</text>
</comment>
<feature type="coiled-coil region" evidence="1">
    <location>
        <begin position="143"/>
        <end position="191"/>
    </location>
</feature>
<dbReference type="PANTHER" id="PTHR23159">
    <property type="entry name" value="CENTROSOMAL PROTEIN 2"/>
    <property type="match status" value="1"/>
</dbReference>
<dbReference type="AlphaFoldDB" id="A0A2G9YK94"/>
<dbReference type="Gene3D" id="1.10.287.1490">
    <property type="match status" value="1"/>
</dbReference>
<dbReference type="InterPro" id="IPR038165">
    <property type="entry name" value="FlgT_C_sf"/>
</dbReference>
<dbReference type="PANTHER" id="PTHR23159:SF60">
    <property type="entry name" value="SPINDLE ASSEMBLY ABNORMAL PROTEIN 4"/>
    <property type="match status" value="1"/>
</dbReference>
<reference evidence="3 4" key="1">
    <citation type="submission" date="2017-09" db="EMBL/GenBank/DDBJ databases">
        <title>Depth-based differentiation of microbial function through sediment-hosted aquifers and enrichment of novel symbionts in the deep terrestrial subsurface.</title>
        <authorList>
            <person name="Probst A.J."/>
            <person name="Ladd B."/>
            <person name="Jarett J.K."/>
            <person name="Geller-Mcgrath D.E."/>
            <person name="Sieber C.M."/>
            <person name="Emerson J.B."/>
            <person name="Anantharaman K."/>
            <person name="Thomas B.C."/>
            <person name="Malmstrom R."/>
            <person name="Stieglmeier M."/>
            <person name="Klingl A."/>
            <person name="Woyke T."/>
            <person name="Ryan C.M."/>
            <person name="Banfield J.F."/>
        </authorList>
    </citation>
    <scope>NUCLEOTIDE SEQUENCE [LARGE SCALE GENOMIC DNA]</scope>
    <source>
        <strain evidence="3">CG23_combo_of_CG06-09_8_20_14_all_41_10</strain>
    </source>
</reference>
<name>A0A2G9YK94_9BACT</name>
<keyword evidence="2" id="KW-0472">Membrane</keyword>
<dbReference type="EMBL" id="PCRK01000031">
    <property type="protein sequence ID" value="PIP19655.1"/>
    <property type="molecule type" value="Genomic_DNA"/>
</dbReference>